<name>A0A7Y3R9K4_9FLAO</name>
<protein>
    <submittedName>
        <fullName evidence="1">Methyltransferase</fullName>
    </submittedName>
</protein>
<reference evidence="1 2" key="1">
    <citation type="submission" date="2020-05" db="EMBL/GenBank/DDBJ databases">
        <title>Draft genome of Flavobacterium sp. IMCC34852.</title>
        <authorList>
            <person name="Song J."/>
            <person name="Cho J.-C."/>
        </authorList>
    </citation>
    <scope>NUCLEOTIDE SEQUENCE [LARGE SCALE GENOMIC DNA]</scope>
    <source>
        <strain evidence="1 2">IMCC34852</strain>
    </source>
</reference>
<proteinExistence type="predicted"/>
<organism evidence="1 2">
    <name type="scientific">Flavobacterium rivulicola</name>
    <dbReference type="NCBI Taxonomy" id="2732161"/>
    <lineage>
        <taxon>Bacteria</taxon>
        <taxon>Pseudomonadati</taxon>
        <taxon>Bacteroidota</taxon>
        <taxon>Flavobacteriia</taxon>
        <taxon>Flavobacteriales</taxon>
        <taxon>Flavobacteriaceae</taxon>
        <taxon>Flavobacterium</taxon>
    </lineage>
</organism>
<dbReference type="Gene3D" id="3.40.50.150">
    <property type="entry name" value="Vaccinia Virus protein VP39"/>
    <property type="match status" value="1"/>
</dbReference>
<dbReference type="Proteomes" id="UP000536509">
    <property type="component" value="Unassembled WGS sequence"/>
</dbReference>
<dbReference type="GO" id="GO:0032259">
    <property type="term" value="P:methylation"/>
    <property type="evidence" value="ECO:0007669"/>
    <property type="project" value="UniProtKB-KW"/>
</dbReference>
<comment type="caution">
    <text evidence="1">The sequence shown here is derived from an EMBL/GenBank/DDBJ whole genome shotgun (WGS) entry which is preliminary data.</text>
</comment>
<dbReference type="AlphaFoldDB" id="A0A7Y3R9K4"/>
<gene>
    <name evidence="1" type="ORF">HKT18_09405</name>
</gene>
<keyword evidence="1" id="KW-0489">Methyltransferase</keyword>
<dbReference type="EMBL" id="JABEVX010000005">
    <property type="protein sequence ID" value="NNT72429.1"/>
    <property type="molecule type" value="Genomic_DNA"/>
</dbReference>
<evidence type="ECO:0000313" key="2">
    <source>
        <dbReference type="Proteomes" id="UP000536509"/>
    </source>
</evidence>
<keyword evidence="2" id="KW-1185">Reference proteome</keyword>
<accession>A0A7Y3R9K4</accession>
<keyword evidence="1" id="KW-0808">Transferase</keyword>
<sequence length="173" mass="20825">MYEKTYPSKRFNITLQFLKKHISTSETILDLGVPNPFSKIMEDNGYTVINTKGEDVDKDQIALQTDNYQVFTAFEIFEHLLNPYTVLENVKADKVLISIPLRLWFSPAYRSKTDMWDRHYHEFEDWQLDWLLEKTGWKIVDRVKFTHPVKKLGFRPLLRYFTPRYYMVYAVRK</sequence>
<dbReference type="GO" id="GO:0008168">
    <property type="term" value="F:methyltransferase activity"/>
    <property type="evidence" value="ECO:0007669"/>
    <property type="project" value="UniProtKB-KW"/>
</dbReference>
<dbReference type="SUPFAM" id="SSF53335">
    <property type="entry name" value="S-adenosyl-L-methionine-dependent methyltransferases"/>
    <property type="match status" value="1"/>
</dbReference>
<evidence type="ECO:0000313" key="1">
    <source>
        <dbReference type="EMBL" id="NNT72429.1"/>
    </source>
</evidence>
<dbReference type="InterPro" id="IPR029063">
    <property type="entry name" value="SAM-dependent_MTases_sf"/>
</dbReference>
<dbReference type="RefSeq" id="WP_171222609.1">
    <property type="nucleotide sequence ID" value="NZ_CP121446.1"/>
</dbReference>